<reference evidence="1" key="2">
    <citation type="journal article" date="2023" name="IMA Fungus">
        <title>Comparative genomic study of the Penicillium genus elucidates a diverse pangenome and 15 lateral gene transfer events.</title>
        <authorList>
            <person name="Petersen C."/>
            <person name="Sorensen T."/>
            <person name="Nielsen M.R."/>
            <person name="Sondergaard T.E."/>
            <person name="Sorensen J.L."/>
            <person name="Fitzpatrick D.A."/>
            <person name="Frisvad J.C."/>
            <person name="Nielsen K.L."/>
        </authorList>
    </citation>
    <scope>NUCLEOTIDE SEQUENCE</scope>
    <source>
        <strain evidence="1">IBT 35673</strain>
    </source>
</reference>
<comment type="caution">
    <text evidence="1">The sequence shown here is derived from an EMBL/GenBank/DDBJ whole genome shotgun (WGS) entry which is preliminary data.</text>
</comment>
<name>A0A9W9UNS4_PENBR</name>
<protein>
    <submittedName>
        <fullName evidence="1">Uncharacterized protein</fullName>
    </submittedName>
</protein>
<accession>A0A9W9UNS4</accession>
<proteinExistence type="predicted"/>
<gene>
    <name evidence="1" type="ORF">N7452_000942</name>
</gene>
<dbReference type="Proteomes" id="UP001147695">
    <property type="component" value="Unassembled WGS sequence"/>
</dbReference>
<evidence type="ECO:0000313" key="2">
    <source>
        <dbReference type="Proteomes" id="UP001147695"/>
    </source>
</evidence>
<sequence>MSNLVPAPARTLGALVHPDHIYFTHEAAPAIGSEGEARHFLVPQTGFRRDAGTAGILYNWPFDS</sequence>
<organism evidence="1 2">
    <name type="scientific">Penicillium brevicompactum</name>
    <dbReference type="NCBI Taxonomy" id="5074"/>
    <lineage>
        <taxon>Eukaryota</taxon>
        <taxon>Fungi</taxon>
        <taxon>Dikarya</taxon>
        <taxon>Ascomycota</taxon>
        <taxon>Pezizomycotina</taxon>
        <taxon>Eurotiomycetes</taxon>
        <taxon>Eurotiomycetidae</taxon>
        <taxon>Eurotiales</taxon>
        <taxon>Aspergillaceae</taxon>
        <taxon>Penicillium</taxon>
    </lineage>
</organism>
<dbReference type="EMBL" id="JAPZBQ010000001">
    <property type="protein sequence ID" value="KAJ5351968.1"/>
    <property type="molecule type" value="Genomic_DNA"/>
</dbReference>
<evidence type="ECO:0000313" key="1">
    <source>
        <dbReference type="EMBL" id="KAJ5351968.1"/>
    </source>
</evidence>
<reference evidence="1" key="1">
    <citation type="submission" date="2022-12" db="EMBL/GenBank/DDBJ databases">
        <authorList>
            <person name="Petersen C."/>
        </authorList>
    </citation>
    <scope>NUCLEOTIDE SEQUENCE</scope>
    <source>
        <strain evidence="1">IBT 35673</strain>
    </source>
</reference>
<dbReference type="AlphaFoldDB" id="A0A9W9UNS4"/>